<accession>A0A443J4Q0</accession>
<keyword evidence="2" id="KW-0812">Transmembrane</keyword>
<evidence type="ECO:0008006" key="5">
    <source>
        <dbReference type="Google" id="ProtNLM"/>
    </source>
</evidence>
<protein>
    <recommendedName>
        <fullName evidence="5">DUF3618 domain-containing protein</fullName>
    </recommendedName>
</protein>
<feature type="coiled-coil region" evidence="1">
    <location>
        <begin position="2"/>
        <end position="29"/>
    </location>
</feature>
<keyword evidence="1" id="KW-0175">Coiled coil</keyword>
<evidence type="ECO:0000256" key="2">
    <source>
        <dbReference type="SAM" id="Phobius"/>
    </source>
</evidence>
<organism evidence="3 4">
    <name type="scientific">Paenirhodobacter populi</name>
    <dbReference type="NCBI Taxonomy" id="2306993"/>
    <lineage>
        <taxon>Bacteria</taxon>
        <taxon>Pseudomonadati</taxon>
        <taxon>Pseudomonadota</taxon>
        <taxon>Alphaproteobacteria</taxon>
        <taxon>Rhodobacterales</taxon>
        <taxon>Rhodobacter group</taxon>
        <taxon>Paenirhodobacter</taxon>
    </lineage>
</organism>
<comment type="caution">
    <text evidence="3">The sequence shown here is derived from an EMBL/GenBank/DDBJ whole genome shotgun (WGS) entry which is preliminary data.</text>
</comment>
<name>A0A443J4Q0_9RHOB</name>
<feature type="transmembrane region" description="Helical" evidence="2">
    <location>
        <begin position="74"/>
        <end position="94"/>
    </location>
</feature>
<reference evidence="3 4" key="2">
    <citation type="submission" date="2019-01" db="EMBL/GenBank/DDBJ databases">
        <authorList>
            <person name="Li Y."/>
        </authorList>
    </citation>
    <scope>NUCLEOTIDE SEQUENCE [LARGE SCALE GENOMIC DNA]</scope>
    <source>
        <strain evidence="3 4">2D-5</strain>
    </source>
</reference>
<dbReference type="RefSeq" id="WP_128268461.1">
    <property type="nucleotide sequence ID" value="NZ_SAUW01000001.1"/>
</dbReference>
<reference evidence="3 4" key="1">
    <citation type="submission" date="2019-01" db="EMBL/GenBank/DDBJ databases">
        <title>Sinorhodobacter populi sp. nov. isolated from the symptomatic bark tissue of Populus euramericana canker.</title>
        <authorList>
            <person name="Xu G."/>
        </authorList>
    </citation>
    <scope>NUCLEOTIDE SEQUENCE [LARGE SCALE GENOMIC DNA]</scope>
    <source>
        <strain evidence="3 4">2D-5</strain>
    </source>
</reference>
<sequence length="103" mass="11188">MADMTDDIRDALEKQIADLKTEMAGIRKSVASRVNDAEDTFVEVKDRAKDAAHHMRHRAHAAADTIRDNPGTSATVLSATVILGFLAGLVVAGMREPGSHHRR</sequence>
<dbReference type="AlphaFoldDB" id="A0A443J4Q0"/>
<keyword evidence="2" id="KW-1133">Transmembrane helix</keyword>
<gene>
    <name evidence="3" type="ORF">D2T33_00645</name>
</gene>
<keyword evidence="4" id="KW-1185">Reference proteome</keyword>
<dbReference type="EMBL" id="SAUW01000001">
    <property type="protein sequence ID" value="RWR15419.1"/>
    <property type="molecule type" value="Genomic_DNA"/>
</dbReference>
<evidence type="ECO:0000256" key="1">
    <source>
        <dbReference type="SAM" id="Coils"/>
    </source>
</evidence>
<dbReference type="Proteomes" id="UP000285710">
    <property type="component" value="Unassembled WGS sequence"/>
</dbReference>
<proteinExistence type="predicted"/>
<keyword evidence="2" id="KW-0472">Membrane</keyword>
<evidence type="ECO:0000313" key="3">
    <source>
        <dbReference type="EMBL" id="RWR15419.1"/>
    </source>
</evidence>
<evidence type="ECO:0000313" key="4">
    <source>
        <dbReference type="Proteomes" id="UP000285710"/>
    </source>
</evidence>